<accession>A0A6A6F0Q0</accession>
<feature type="transmembrane region" description="Helical" evidence="1">
    <location>
        <begin position="117"/>
        <end position="142"/>
    </location>
</feature>
<dbReference type="AlphaFoldDB" id="A0A6A6F0Q0"/>
<dbReference type="Proteomes" id="UP000799539">
    <property type="component" value="Unassembled WGS sequence"/>
</dbReference>
<proteinExistence type="predicted"/>
<protein>
    <submittedName>
        <fullName evidence="2">Uncharacterized protein</fullName>
    </submittedName>
</protein>
<gene>
    <name evidence="2" type="ORF">CERZMDRAFT_51358</name>
</gene>
<keyword evidence="3" id="KW-1185">Reference proteome</keyword>
<dbReference type="OrthoDB" id="72269at2759"/>
<feature type="transmembrane region" description="Helical" evidence="1">
    <location>
        <begin position="200"/>
        <end position="219"/>
    </location>
</feature>
<name>A0A6A6F0Q0_9PEZI</name>
<keyword evidence="1" id="KW-0472">Membrane</keyword>
<feature type="transmembrane region" description="Helical" evidence="1">
    <location>
        <begin position="87"/>
        <end position="105"/>
    </location>
</feature>
<evidence type="ECO:0000256" key="1">
    <source>
        <dbReference type="SAM" id="Phobius"/>
    </source>
</evidence>
<dbReference type="EMBL" id="ML992704">
    <property type="protein sequence ID" value="KAF2207332.1"/>
    <property type="molecule type" value="Genomic_DNA"/>
</dbReference>
<evidence type="ECO:0000313" key="2">
    <source>
        <dbReference type="EMBL" id="KAF2207332.1"/>
    </source>
</evidence>
<feature type="transmembrane region" description="Helical" evidence="1">
    <location>
        <begin position="305"/>
        <end position="326"/>
    </location>
</feature>
<feature type="transmembrane region" description="Helical" evidence="1">
    <location>
        <begin position="170"/>
        <end position="188"/>
    </location>
</feature>
<feature type="transmembrane region" description="Helical" evidence="1">
    <location>
        <begin position="346"/>
        <end position="364"/>
    </location>
</feature>
<keyword evidence="1" id="KW-0812">Transmembrane</keyword>
<organism evidence="2 3">
    <name type="scientific">Cercospora zeae-maydis SCOH1-5</name>
    <dbReference type="NCBI Taxonomy" id="717836"/>
    <lineage>
        <taxon>Eukaryota</taxon>
        <taxon>Fungi</taxon>
        <taxon>Dikarya</taxon>
        <taxon>Ascomycota</taxon>
        <taxon>Pezizomycotina</taxon>
        <taxon>Dothideomycetes</taxon>
        <taxon>Dothideomycetidae</taxon>
        <taxon>Mycosphaerellales</taxon>
        <taxon>Mycosphaerellaceae</taxon>
        <taxon>Cercospora</taxon>
    </lineage>
</organism>
<keyword evidence="1" id="KW-1133">Transmembrane helix</keyword>
<evidence type="ECO:0000313" key="3">
    <source>
        <dbReference type="Proteomes" id="UP000799539"/>
    </source>
</evidence>
<reference evidence="2" key="1">
    <citation type="journal article" date="2020" name="Stud. Mycol.">
        <title>101 Dothideomycetes genomes: a test case for predicting lifestyles and emergence of pathogens.</title>
        <authorList>
            <person name="Haridas S."/>
            <person name="Albert R."/>
            <person name="Binder M."/>
            <person name="Bloem J."/>
            <person name="Labutti K."/>
            <person name="Salamov A."/>
            <person name="Andreopoulos B."/>
            <person name="Baker S."/>
            <person name="Barry K."/>
            <person name="Bills G."/>
            <person name="Bluhm B."/>
            <person name="Cannon C."/>
            <person name="Castanera R."/>
            <person name="Culley D."/>
            <person name="Daum C."/>
            <person name="Ezra D."/>
            <person name="Gonzalez J."/>
            <person name="Henrissat B."/>
            <person name="Kuo A."/>
            <person name="Liang C."/>
            <person name="Lipzen A."/>
            <person name="Lutzoni F."/>
            <person name="Magnuson J."/>
            <person name="Mondo S."/>
            <person name="Nolan M."/>
            <person name="Ohm R."/>
            <person name="Pangilinan J."/>
            <person name="Park H.-J."/>
            <person name="Ramirez L."/>
            <person name="Alfaro M."/>
            <person name="Sun H."/>
            <person name="Tritt A."/>
            <person name="Yoshinaga Y."/>
            <person name="Zwiers L.-H."/>
            <person name="Turgeon B."/>
            <person name="Goodwin S."/>
            <person name="Spatafora J."/>
            <person name="Crous P."/>
            <person name="Grigoriev I."/>
        </authorList>
    </citation>
    <scope>NUCLEOTIDE SEQUENCE</scope>
    <source>
        <strain evidence="2">SCOH1-5</strain>
    </source>
</reference>
<sequence length="383" mass="43333">MLDRLIAVLLLLALSIFGFKSLHLFATANGLLTRLEKCITDGTTPGGKPLRTWTTNGRFPGVDIQLRAVAIFLMIFCEDLEHADADLVGFSFAANWGVSWLLIVLESLREYSRYRFMSWITIPGILIFNQSNAVFTPLYLAIRLAVASRSSDTTGLEIHTEDVQAIRLSFFWGYILPLTAMAMPGLLVKRFNTKHIIASWYQQWNLFISLIHFGLVWWWRSSPSDTPKQDAHAPTDIELLHSLRPLYQLTMLFAAGSLWVPILISISALISGSSRRRRLGLRSIFVPPSPWSKIQCSDTFEGGKWLLQWDGIIGSIGSAVWALALFNDARVTWAPEQSLMSWWWTAMRYLALGGPIAVATGFLWERDALVFAKERFSLLENYI</sequence>
<feature type="transmembrane region" description="Helical" evidence="1">
    <location>
        <begin position="246"/>
        <end position="270"/>
    </location>
</feature>